<protein>
    <submittedName>
        <fullName evidence="1">Uncharacterized protein</fullName>
    </submittedName>
</protein>
<gene>
    <name evidence="1" type="ORF">LCGC14_3037590</name>
</gene>
<proteinExistence type="predicted"/>
<dbReference type="AlphaFoldDB" id="A0A0F8XDS5"/>
<evidence type="ECO:0000313" key="1">
    <source>
        <dbReference type="EMBL" id="KKK59115.1"/>
    </source>
</evidence>
<dbReference type="EMBL" id="LAZR01063636">
    <property type="protein sequence ID" value="KKK59115.1"/>
    <property type="molecule type" value="Genomic_DNA"/>
</dbReference>
<comment type="caution">
    <text evidence="1">The sequence shown here is derived from an EMBL/GenBank/DDBJ whole genome shotgun (WGS) entry which is preliminary data.</text>
</comment>
<accession>A0A0F8XDS5</accession>
<organism evidence="1">
    <name type="scientific">marine sediment metagenome</name>
    <dbReference type="NCBI Taxonomy" id="412755"/>
    <lineage>
        <taxon>unclassified sequences</taxon>
        <taxon>metagenomes</taxon>
        <taxon>ecological metagenomes</taxon>
    </lineage>
</organism>
<feature type="non-terminal residue" evidence="1">
    <location>
        <position position="1"/>
    </location>
</feature>
<reference evidence="1" key="1">
    <citation type="journal article" date="2015" name="Nature">
        <title>Complex archaea that bridge the gap between prokaryotes and eukaryotes.</title>
        <authorList>
            <person name="Spang A."/>
            <person name="Saw J.H."/>
            <person name="Jorgensen S.L."/>
            <person name="Zaremba-Niedzwiedzka K."/>
            <person name="Martijn J."/>
            <person name="Lind A.E."/>
            <person name="van Eijk R."/>
            <person name="Schleper C."/>
            <person name="Guy L."/>
            <person name="Ettema T.J."/>
        </authorList>
    </citation>
    <scope>NUCLEOTIDE SEQUENCE</scope>
</reference>
<name>A0A0F8XDS5_9ZZZZ</name>
<sequence length="86" mass="9718">GSTRCHLPALCRFHSGNGGSYHGDGAMSLRWRASGALLCAAKHDPRENDTYIDDRLHYQLSVELKVVIPQADERESGVWHWINEEE</sequence>